<organism evidence="1 2">
    <name type="scientific">Nocardioides cavernae</name>
    <dbReference type="NCBI Taxonomy" id="1921566"/>
    <lineage>
        <taxon>Bacteria</taxon>
        <taxon>Bacillati</taxon>
        <taxon>Actinomycetota</taxon>
        <taxon>Actinomycetes</taxon>
        <taxon>Propionibacteriales</taxon>
        <taxon>Nocardioidaceae</taxon>
        <taxon>Nocardioides</taxon>
    </lineage>
</organism>
<accession>A0ABR8NFK2</accession>
<gene>
    <name evidence="1" type="ORF">IEZ26_13605</name>
</gene>
<evidence type="ECO:0000313" key="2">
    <source>
        <dbReference type="Proteomes" id="UP000618818"/>
    </source>
</evidence>
<dbReference type="Proteomes" id="UP000618818">
    <property type="component" value="Unassembled WGS sequence"/>
</dbReference>
<evidence type="ECO:0000313" key="1">
    <source>
        <dbReference type="EMBL" id="MBD3925664.1"/>
    </source>
</evidence>
<keyword evidence="2" id="KW-1185">Reference proteome</keyword>
<dbReference type="PANTHER" id="PTHR38009">
    <property type="entry name" value="CONSERVED HYPOTHETICAL PHAGE TAIL PROTEIN"/>
    <property type="match status" value="1"/>
</dbReference>
<dbReference type="InterPro" id="IPR010667">
    <property type="entry name" value="Phage_T4_Gp19"/>
</dbReference>
<proteinExistence type="predicted"/>
<name>A0ABR8NFK2_9ACTN</name>
<reference evidence="1 2" key="1">
    <citation type="submission" date="2020-09" db="EMBL/GenBank/DDBJ databases">
        <title>novel species in genus Nocardioides.</title>
        <authorList>
            <person name="Zhang G."/>
        </authorList>
    </citation>
    <scope>NUCLEOTIDE SEQUENCE [LARGE SCALE GENOMIC DNA]</scope>
    <source>
        <strain evidence="1 2">KCTC 39551</strain>
    </source>
</reference>
<dbReference type="PANTHER" id="PTHR38009:SF1">
    <property type="entry name" value="CONSERVED HYPOTHETICAL PHAGE TAIL PROTEIN"/>
    <property type="match status" value="1"/>
</dbReference>
<dbReference type="RefSeq" id="WP_191195550.1">
    <property type="nucleotide sequence ID" value="NZ_JACXYZ010000002.1"/>
</dbReference>
<comment type="caution">
    <text evidence="1">The sequence shown here is derived from an EMBL/GenBank/DDBJ whole genome shotgun (WGS) entry which is preliminary data.</text>
</comment>
<dbReference type="Pfam" id="PF06841">
    <property type="entry name" value="Phage_T4_gp19"/>
    <property type="match status" value="1"/>
</dbReference>
<sequence>MARQDPLRNFRYRLEIDQIQQAGFAEVAIGDLSNEPIEYREGDEVTTVRKLNGLTKYANVTLKWGVTDNLELANWHQLVVDGVTPLDDARRSVVIRLQDEAGQDKAAWELTKAWPCKYDPTDLNGKGNEVAIDTLELCNEGIKRIK</sequence>
<protein>
    <submittedName>
        <fullName evidence="1">Phage tail protein</fullName>
    </submittedName>
</protein>
<dbReference type="NCBIfam" id="TIGR02241">
    <property type="entry name" value="conserved hypothetical phage tail region protein"/>
    <property type="match status" value="1"/>
</dbReference>
<dbReference type="InterPro" id="IPR011747">
    <property type="entry name" value="CHP02241"/>
</dbReference>
<dbReference type="EMBL" id="JACXYZ010000002">
    <property type="protein sequence ID" value="MBD3925664.1"/>
    <property type="molecule type" value="Genomic_DNA"/>
</dbReference>